<reference evidence="1" key="2">
    <citation type="submission" date="2020-11" db="EMBL/GenBank/DDBJ databases">
        <authorList>
            <person name="McCartney M.A."/>
            <person name="Auch B."/>
            <person name="Kono T."/>
            <person name="Mallez S."/>
            <person name="Becker A."/>
            <person name="Gohl D.M."/>
            <person name="Silverstein K.A.T."/>
            <person name="Koren S."/>
            <person name="Bechman K.B."/>
            <person name="Herman A."/>
            <person name="Abrahante J.E."/>
            <person name="Garbe J."/>
        </authorList>
    </citation>
    <scope>NUCLEOTIDE SEQUENCE</scope>
    <source>
        <strain evidence="1">Duluth1</strain>
        <tissue evidence="1">Whole animal</tissue>
    </source>
</reference>
<protein>
    <submittedName>
        <fullName evidence="1">Uncharacterized protein</fullName>
    </submittedName>
</protein>
<gene>
    <name evidence="1" type="ORF">DPMN_030546</name>
</gene>
<accession>A0A9D4RGH1</accession>
<dbReference type="Proteomes" id="UP000828390">
    <property type="component" value="Unassembled WGS sequence"/>
</dbReference>
<proteinExistence type="predicted"/>
<dbReference type="EMBL" id="JAIWYP010000002">
    <property type="protein sequence ID" value="KAH3867419.1"/>
    <property type="molecule type" value="Genomic_DNA"/>
</dbReference>
<organism evidence="1 2">
    <name type="scientific">Dreissena polymorpha</name>
    <name type="common">Zebra mussel</name>
    <name type="synonym">Mytilus polymorpha</name>
    <dbReference type="NCBI Taxonomy" id="45954"/>
    <lineage>
        <taxon>Eukaryota</taxon>
        <taxon>Metazoa</taxon>
        <taxon>Spiralia</taxon>
        <taxon>Lophotrochozoa</taxon>
        <taxon>Mollusca</taxon>
        <taxon>Bivalvia</taxon>
        <taxon>Autobranchia</taxon>
        <taxon>Heteroconchia</taxon>
        <taxon>Euheterodonta</taxon>
        <taxon>Imparidentia</taxon>
        <taxon>Neoheterodontei</taxon>
        <taxon>Myida</taxon>
        <taxon>Dreissenoidea</taxon>
        <taxon>Dreissenidae</taxon>
        <taxon>Dreissena</taxon>
    </lineage>
</organism>
<keyword evidence="2" id="KW-1185">Reference proteome</keyword>
<evidence type="ECO:0000313" key="1">
    <source>
        <dbReference type="EMBL" id="KAH3867419.1"/>
    </source>
</evidence>
<sequence length="60" mass="6750">MQTLAARGAEVETIADKPRVQEAGARALLYRGGVAQHLVNVLWDRVVGDRREIHWQPKDT</sequence>
<name>A0A9D4RGH1_DREPO</name>
<comment type="caution">
    <text evidence="1">The sequence shown here is derived from an EMBL/GenBank/DDBJ whole genome shotgun (WGS) entry which is preliminary data.</text>
</comment>
<dbReference type="AlphaFoldDB" id="A0A9D4RGH1"/>
<evidence type="ECO:0000313" key="2">
    <source>
        <dbReference type="Proteomes" id="UP000828390"/>
    </source>
</evidence>
<reference evidence="1" key="1">
    <citation type="journal article" date="2019" name="bioRxiv">
        <title>The Genome of the Zebra Mussel, Dreissena polymorpha: A Resource for Invasive Species Research.</title>
        <authorList>
            <person name="McCartney M.A."/>
            <person name="Auch B."/>
            <person name="Kono T."/>
            <person name="Mallez S."/>
            <person name="Zhang Y."/>
            <person name="Obille A."/>
            <person name="Becker A."/>
            <person name="Abrahante J.E."/>
            <person name="Garbe J."/>
            <person name="Badalamenti J.P."/>
            <person name="Herman A."/>
            <person name="Mangelson H."/>
            <person name="Liachko I."/>
            <person name="Sullivan S."/>
            <person name="Sone E.D."/>
            <person name="Koren S."/>
            <person name="Silverstein K.A.T."/>
            <person name="Beckman K.B."/>
            <person name="Gohl D.M."/>
        </authorList>
    </citation>
    <scope>NUCLEOTIDE SEQUENCE</scope>
    <source>
        <strain evidence="1">Duluth1</strain>
        <tissue evidence="1">Whole animal</tissue>
    </source>
</reference>